<organism evidence="1 2">
    <name type="scientific">Aspergillus aculeatinus CBS 121060</name>
    <dbReference type="NCBI Taxonomy" id="1448322"/>
    <lineage>
        <taxon>Eukaryota</taxon>
        <taxon>Fungi</taxon>
        <taxon>Dikarya</taxon>
        <taxon>Ascomycota</taxon>
        <taxon>Pezizomycotina</taxon>
        <taxon>Eurotiomycetes</taxon>
        <taxon>Eurotiomycetidae</taxon>
        <taxon>Eurotiales</taxon>
        <taxon>Aspergillaceae</taxon>
        <taxon>Aspergillus</taxon>
        <taxon>Aspergillus subgen. Circumdati</taxon>
    </lineage>
</organism>
<sequence length="76" mass="8032">MAACSCAFAGRTTQAAPTPLFPGMFPANTRRASSGLSKVLRPGLVAGVRLRRSVWWVGVGRPDGAFQRFAGSPELI</sequence>
<evidence type="ECO:0000313" key="2">
    <source>
        <dbReference type="Proteomes" id="UP000249661"/>
    </source>
</evidence>
<protein>
    <submittedName>
        <fullName evidence="1">Uncharacterized protein</fullName>
    </submittedName>
</protein>
<dbReference type="Proteomes" id="UP000249661">
    <property type="component" value="Unassembled WGS sequence"/>
</dbReference>
<accession>A0ACD1HFK1</accession>
<gene>
    <name evidence="1" type="ORF">BO66DRAFT_389962</name>
</gene>
<keyword evidence="2" id="KW-1185">Reference proteome</keyword>
<proteinExistence type="predicted"/>
<name>A0ACD1HFK1_9EURO</name>
<reference evidence="1" key="1">
    <citation type="submission" date="2018-02" db="EMBL/GenBank/DDBJ databases">
        <title>The genomes of Aspergillus section Nigri reveals drivers in fungal speciation.</title>
        <authorList>
            <consortium name="DOE Joint Genome Institute"/>
            <person name="Vesth T.C."/>
            <person name="Nybo J."/>
            <person name="Theobald S."/>
            <person name="Brandl J."/>
            <person name="Frisvad J.C."/>
            <person name="Nielsen K.F."/>
            <person name="Lyhne E.K."/>
            <person name="Kogle M.E."/>
            <person name="Kuo A."/>
            <person name="Riley R."/>
            <person name="Clum A."/>
            <person name="Nolan M."/>
            <person name="Lipzen A."/>
            <person name="Salamov A."/>
            <person name="Henrissat B."/>
            <person name="Wiebenga A."/>
            <person name="De vries R.P."/>
            <person name="Grigoriev I.V."/>
            <person name="Mortensen U.H."/>
            <person name="Andersen M.R."/>
            <person name="Baker S.E."/>
        </authorList>
    </citation>
    <scope>NUCLEOTIDE SEQUENCE</scope>
    <source>
        <strain evidence="1">CBS 121060</strain>
    </source>
</reference>
<evidence type="ECO:0000313" key="1">
    <source>
        <dbReference type="EMBL" id="RAH72255.1"/>
    </source>
</evidence>
<dbReference type="EMBL" id="KZ824944">
    <property type="protein sequence ID" value="RAH72255.1"/>
    <property type="molecule type" value="Genomic_DNA"/>
</dbReference>